<accession>A0A0A9A1F6</accession>
<reference evidence="1" key="2">
    <citation type="journal article" date="2015" name="Data Brief">
        <title>Shoot transcriptome of the giant reed, Arundo donax.</title>
        <authorList>
            <person name="Barrero R.A."/>
            <person name="Guerrero F.D."/>
            <person name="Moolhuijzen P."/>
            <person name="Goolsby J.A."/>
            <person name="Tidwell J."/>
            <person name="Bellgard S.E."/>
            <person name="Bellgard M.I."/>
        </authorList>
    </citation>
    <scope>NUCLEOTIDE SEQUENCE</scope>
    <source>
        <tissue evidence="1">Shoot tissue taken approximately 20 cm above the soil surface</tissue>
    </source>
</reference>
<reference evidence="1" key="1">
    <citation type="submission" date="2014-09" db="EMBL/GenBank/DDBJ databases">
        <authorList>
            <person name="Magalhaes I.L.F."/>
            <person name="Oliveira U."/>
            <person name="Santos F.R."/>
            <person name="Vidigal T.H.D.A."/>
            <person name="Brescovit A.D."/>
            <person name="Santos A.J."/>
        </authorList>
    </citation>
    <scope>NUCLEOTIDE SEQUENCE</scope>
    <source>
        <tissue evidence="1">Shoot tissue taken approximately 20 cm above the soil surface</tissue>
    </source>
</reference>
<protein>
    <submittedName>
        <fullName evidence="1">Uncharacterized protein</fullName>
    </submittedName>
</protein>
<dbReference type="EMBL" id="GBRH01254117">
    <property type="protein sequence ID" value="JAD43778.1"/>
    <property type="molecule type" value="Transcribed_RNA"/>
</dbReference>
<organism evidence="1">
    <name type="scientific">Arundo donax</name>
    <name type="common">Giant reed</name>
    <name type="synonym">Donax arundinaceus</name>
    <dbReference type="NCBI Taxonomy" id="35708"/>
    <lineage>
        <taxon>Eukaryota</taxon>
        <taxon>Viridiplantae</taxon>
        <taxon>Streptophyta</taxon>
        <taxon>Embryophyta</taxon>
        <taxon>Tracheophyta</taxon>
        <taxon>Spermatophyta</taxon>
        <taxon>Magnoliopsida</taxon>
        <taxon>Liliopsida</taxon>
        <taxon>Poales</taxon>
        <taxon>Poaceae</taxon>
        <taxon>PACMAD clade</taxon>
        <taxon>Arundinoideae</taxon>
        <taxon>Arundineae</taxon>
        <taxon>Arundo</taxon>
    </lineage>
</organism>
<evidence type="ECO:0000313" key="1">
    <source>
        <dbReference type="EMBL" id="JAD43778.1"/>
    </source>
</evidence>
<proteinExistence type="predicted"/>
<dbReference type="AlphaFoldDB" id="A0A0A9A1F6"/>
<sequence>MSDRKKKARKEMEDYFPFNWLDYILY</sequence>
<name>A0A0A9A1F6_ARUDO</name>